<protein>
    <recommendedName>
        <fullName evidence="4">Outer membrane beta-barrel protein</fullName>
    </recommendedName>
</protein>
<dbReference type="AlphaFoldDB" id="A0A6N0HTS8"/>
<keyword evidence="3" id="KW-1185">Reference proteome</keyword>
<dbReference type="KEGG" id="rev:HUE57_04205"/>
<feature type="signal peptide" evidence="1">
    <location>
        <begin position="1"/>
        <end position="21"/>
    </location>
</feature>
<feature type="chain" id="PRO_5026689106" description="Outer membrane beta-barrel protein" evidence="1">
    <location>
        <begin position="22"/>
        <end position="512"/>
    </location>
</feature>
<sequence>MRIRSLLTLLPLLLMNCQIEAAGSADLTFRDTSVVLTLEELELPESEQMGLAGISYLFRPEPWFYVGGSAYGAATGERGGFFTGGLTAGLQSDPERLISLDGGLFVGGGGGSAPQGGGLMIRPHLGISLNSGIGSVGLQYSVVQFPNGDIESSQFALSLSQPTSLLLGKGWLDEDRFFWAFRNLDSERRLAPHSRRFLATLKYYQPPEGTVGAAGSLKEDGHAVVGFEWNRDYDSGFFYRLESSGAAGGTSDGFAEILFGGGYGISLADRTRLKLAVGFGAAGGGDVETGGGIIADSYLGFEHQFQSGISIGARAGYLIAPDGDFEALTSALQLGYSFDAPDITPAGGTLVARDEYAPQFMRVRFMHQSYLPEEGMRRKGGAVDDRRVDLIGAKFDYMLNRHVYLTGQAISAYAGGAGGYAVGLLGAGVTRPFWRHSRLQWNAELTVGAAGGGGLPVGGGYIVQPMAGIEYLLTPNMGVALNGGLIWAPEGELTAGLVEFGINYRFSTVERQ</sequence>
<dbReference type="Proteomes" id="UP000509658">
    <property type="component" value="Chromosome"/>
</dbReference>
<proteinExistence type="predicted"/>
<gene>
    <name evidence="2" type="ORF">HUE57_04205</name>
</gene>
<accession>A0A6N0HTS8</accession>
<evidence type="ECO:0008006" key="4">
    <source>
        <dbReference type="Google" id="ProtNLM"/>
    </source>
</evidence>
<evidence type="ECO:0000256" key="1">
    <source>
        <dbReference type="SAM" id="SignalP"/>
    </source>
</evidence>
<name>A0A6N0HTS8_9GAMM</name>
<keyword evidence="1" id="KW-0732">Signal</keyword>
<dbReference type="EMBL" id="CP054491">
    <property type="protein sequence ID" value="QKQ25587.1"/>
    <property type="molecule type" value="Genomic_DNA"/>
</dbReference>
<reference evidence="2 3" key="1">
    <citation type="submission" date="2020-05" db="EMBL/GenBank/DDBJ databases">
        <title>Horizontal transmission and recombination maintain forever young bacterial symbiont genomes.</title>
        <authorList>
            <person name="Russell S.L."/>
            <person name="Pepper-Tunick E."/>
            <person name="Svedberg J."/>
            <person name="Byrne A."/>
            <person name="Ruelas Castillo J."/>
            <person name="Vollmers C."/>
            <person name="Beinart R.A."/>
            <person name="Corbett-Detig R."/>
        </authorList>
    </citation>
    <scope>NUCLEOTIDE SEQUENCE [LARGE SCALE GENOMIC DNA]</scope>
    <source>
        <strain evidence="2">Santa_Monica_outfall</strain>
    </source>
</reference>
<dbReference type="RefSeq" id="WP_135622347.1">
    <property type="nucleotide sequence ID" value="NZ_CP054491.1"/>
</dbReference>
<organism evidence="2 3">
    <name type="scientific">Candidatus Reidiella endopervernicosa</name>
    <dbReference type="NCBI Taxonomy" id="2738883"/>
    <lineage>
        <taxon>Bacteria</taxon>
        <taxon>Pseudomonadati</taxon>
        <taxon>Pseudomonadota</taxon>
        <taxon>Gammaproteobacteria</taxon>
        <taxon>Candidatus Reidiella</taxon>
    </lineage>
</organism>
<evidence type="ECO:0000313" key="2">
    <source>
        <dbReference type="EMBL" id="QKQ25587.1"/>
    </source>
</evidence>
<evidence type="ECO:0000313" key="3">
    <source>
        <dbReference type="Proteomes" id="UP000509658"/>
    </source>
</evidence>